<dbReference type="Gene3D" id="3.40.630.30">
    <property type="match status" value="1"/>
</dbReference>
<keyword evidence="3" id="KW-1185">Reference proteome</keyword>
<dbReference type="InterPro" id="IPR016181">
    <property type="entry name" value="Acyl_CoA_acyltransferase"/>
</dbReference>
<proteinExistence type="predicted"/>
<dbReference type="InterPro" id="IPR000182">
    <property type="entry name" value="GNAT_dom"/>
</dbReference>
<sequence>MKIIKQWDENDTKYIRSKLIEYNQKNIPEDMRKEFEEVSFVLRNDDNDIVGGIVGTYYWKCLHINFFWIDDTVRGSGFGTKLLKEMENFAVEKKCRLIKLDTFSFQAPEFYRKQGYEVFATLNGYPSEKDSRFYYVKWLM</sequence>
<accession>A0A940NGS0</accession>
<evidence type="ECO:0000259" key="1">
    <source>
        <dbReference type="PROSITE" id="PS51186"/>
    </source>
</evidence>
<organism evidence="2 3">
    <name type="scientific">Gottfriedia endophytica</name>
    <dbReference type="NCBI Taxonomy" id="2820819"/>
    <lineage>
        <taxon>Bacteria</taxon>
        <taxon>Bacillati</taxon>
        <taxon>Bacillota</taxon>
        <taxon>Bacilli</taxon>
        <taxon>Bacillales</taxon>
        <taxon>Bacillaceae</taxon>
        <taxon>Gottfriedia</taxon>
    </lineage>
</organism>
<dbReference type="PROSITE" id="PS51186">
    <property type="entry name" value="GNAT"/>
    <property type="match status" value="1"/>
</dbReference>
<name>A0A940NGS0_9BACI</name>
<dbReference type="GO" id="GO:0016747">
    <property type="term" value="F:acyltransferase activity, transferring groups other than amino-acyl groups"/>
    <property type="evidence" value="ECO:0007669"/>
    <property type="project" value="InterPro"/>
</dbReference>
<evidence type="ECO:0000313" key="2">
    <source>
        <dbReference type="EMBL" id="MBP0723955.1"/>
    </source>
</evidence>
<dbReference type="Proteomes" id="UP000682134">
    <property type="component" value="Unassembled WGS sequence"/>
</dbReference>
<dbReference type="Pfam" id="PF00583">
    <property type="entry name" value="Acetyltransf_1"/>
    <property type="match status" value="1"/>
</dbReference>
<dbReference type="CDD" id="cd04301">
    <property type="entry name" value="NAT_SF"/>
    <property type="match status" value="1"/>
</dbReference>
<reference evidence="2" key="1">
    <citation type="submission" date="2021-04" db="EMBL/GenBank/DDBJ databases">
        <title>Genome seq and assembly of Bacillus sp.</title>
        <authorList>
            <person name="Chhetri G."/>
        </authorList>
    </citation>
    <scope>NUCLEOTIDE SEQUENCE</scope>
    <source>
        <strain evidence="2">RG28</strain>
    </source>
</reference>
<dbReference type="EMBL" id="JAGIYQ010000001">
    <property type="protein sequence ID" value="MBP0723955.1"/>
    <property type="molecule type" value="Genomic_DNA"/>
</dbReference>
<dbReference type="AlphaFoldDB" id="A0A940NGS0"/>
<evidence type="ECO:0000313" key="3">
    <source>
        <dbReference type="Proteomes" id="UP000682134"/>
    </source>
</evidence>
<feature type="domain" description="N-acetyltransferase" evidence="1">
    <location>
        <begin position="2"/>
        <end position="140"/>
    </location>
</feature>
<dbReference type="SUPFAM" id="SSF55729">
    <property type="entry name" value="Acyl-CoA N-acyltransferases (Nat)"/>
    <property type="match status" value="1"/>
</dbReference>
<comment type="caution">
    <text evidence="2">The sequence shown here is derived from an EMBL/GenBank/DDBJ whole genome shotgun (WGS) entry which is preliminary data.</text>
</comment>
<protein>
    <submittedName>
        <fullName evidence="2">GNAT family N-acetyltransferase</fullName>
    </submittedName>
</protein>
<gene>
    <name evidence="2" type="ORF">J5Y03_02010</name>
</gene>
<dbReference type="RefSeq" id="WP_209401901.1">
    <property type="nucleotide sequence ID" value="NZ_JAGIYQ010000001.1"/>
</dbReference>